<dbReference type="PANTHER" id="PTHR24221">
    <property type="entry name" value="ATP-BINDING CASSETTE SUB-FAMILY B"/>
    <property type="match status" value="1"/>
</dbReference>
<name>A0A9P5PJH6_9AGAR</name>
<keyword evidence="2" id="KW-1278">Translocase</keyword>
<evidence type="ECO:0000256" key="1">
    <source>
        <dbReference type="ARBA" id="ARBA00022448"/>
    </source>
</evidence>
<dbReference type="Gene3D" id="3.40.50.300">
    <property type="entry name" value="P-loop containing nucleotide triphosphate hydrolases"/>
    <property type="match status" value="1"/>
</dbReference>
<dbReference type="SUPFAM" id="SSF52540">
    <property type="entry name" value="P-loop containing nucleoside triphosphate hydrolases"/>
    <property type="match status" value="1"/>
</dbReference>
<sequence>STSGTIYHKLQQNLLEIGVFQPQKQPAYQRHTRCPANLSNQDIRFMNVNFAYSLSRPVFSIHHPSRQKHCHRRALGMQNYTILRLLFRFYNPSSGKIFIRDQDIAQMQIASLWHAIGVVPQDTPLFHTHVMHNVRYRNLDRPQERQMCMWRY</sequence>
<dbReference type="GO" id="GO:0005743">
    <property type="term" value="C:mitochondrial inner membrane"/>
    <property type="evidence" value="ECO:0007669"/>
    <property type="project" value="TreeGrafter"/>
</dbReference>
<dbReference type="Proteomes" id="UP000772434">
    <property type="component" value="Unassembled WGS sequence"/>
</dbReference>
<organism evidence="3 4">
    <name type="scientific">Rhodocollybia butyracea</name>
    <dbReference type="NCBI Taxonomy" id="206335"/>
    <lineage>
        <taxon>Eukaryota</taxon>
        <taxon>Fungi</taxon>
        <taxon>Dikarya</taxon>
        <taxon>Basidiomycota</taxon>
        <taxon>Agaricomycotina</taxon>
        <taxon>Agaricomycetes</taxon>
        <taxon>Agaricomycetidae</taxon>
        <taxon>Agaricales</taxon>
        <taxon>Marasmiineae</taxon>
        <taxon>Omphalotaceae</taxon>
        <taxon>Rhodocollybia</taxon>
    </lineage>
</organism>
<dbReference type="AlphaFoldDB" id="A0A9P5PJH6"/>
<evidence type="ECO:0000313" key="4">
    <source>
        <dbReference type="Proteomes" id="UP000772434"/>
    </source>
</evidence>
<dbReference type="OrthoDB" id="6500128at2759"/>
<dbReference type="GO" id="GO:0042626">
    <property type="term" value="F:ATPase-coupled transmembrane transporter activity"/>
    <property type="evidence" value="ECO:0007669"/>
    <property type="project" value="TreeGrafter"/>
</dbReference>
<protein>
    <submittedName>
        <fullName evidence="3">Uncharacterized protein</fullName>
    </submittedName>
</protein>
<keyword evidence="4" id="KW-1185">Reference proteome</keyword>
<dbReference type="InterPro" id="IPR039421">
    <property type="entry name" value="Type_1_exporter"/>
</dbReference>
<dbReference type="EMBL" id="JADNRY010000152">
    <property type="protein sequence ID" value="KAF9063190.1"/>
    <property type="molecule type" value="Genomic_DNA"/>
</dbReference>
<reference evidence="3" key="1">
    <citation type="submission" date="2020-11" db="EMBL/GenBank/DDBJ databases">
        <authorList>
            <consortium name="DOE Joint Genome Institute"/>
            <person name="Ahrendt S."/>
            <person name="Riley R."/>
            <person name="Andreopoulos W."/>
            <person name="Labutti K."/>
            <person name="Pangilinan J."/>
            <person name="Ruiz-Duenas F.J."/>
            <person name="Barrasa J.M."/>
            <person name="Sanchez-Garcia M."/>
            <person name="Camarero S."/>
            <person name="Miyauchi S."/>
            <person name="Serrano A."/>
            <person name="Linde D."/>
            <person name="Babiker R."/>
            <person name="Drula E."/>
            <person name="Ayuso-Fernandez I."/>
            <person name="Pacheco R."/>
            <person name="Padilla G."/>
            <person name="Ferreira P."/>
            <person name="Barriuso J."/>
            <person name="Kellner H."/>
            <person name="Castanera R."/>
            <person name="Alfaro M."/>
            <person name="Ramirez L."/>
            <person name="Pisabarro A.G."/>
            <person name="Kuo A."/>
            <person name="Tritt A."/>
            <person name="Lipzen A."/>
            <person name="He G."/>
            <person name="Yan M."/>
            <person name="Ng V."/>
            <person name="Cullen D."/>
            <person name="Martin F."/>
            <person name="Rosso M.-N."/>
            <person name="Henrissat B."/>
            <person name="Hibbett D."/>
            <person name="Martinez A.T."/>
            <person name="Grigoriev I.V."/>
        </authorList>
    </citation>
    <scope>NUCLEOTIDE SEQUENCE</scope>
    <source>
        <strain evidence="3">AH 40177</strain>
    </source>
</reference>
<dbReference type="InterPro" id="IPR027417">
    <property type="entry name" value="P-loop_NTPase"/>
</dbReference>
<keyword evidence="1" id="KW-0813">Transport</keyword>
<proteinExistence type="predicted"/>
<evidence type="ECO:0000313" key="3">
    <source>
        <dbReference type="EMBL" id="KAF9063190.1"/>
    </source>
</evidence>
<gene>
    <name evidence="3" type="ORF">BDP27DRAFT_1479644</name>
</gene>
<dbReference type="GO" id="GO:0006879">
    <property type="term" value="P:intracellular iron ion homeostasis"/>
    <property type="evidence" value="ECO:0007669"/>
    <property type="project" value="TreeGrafter"/>
</dbReference>
<feature type="non-terminal residue" evidence="3">
    <location>
        <position position="1"/>
    </location>
</feature>
<comment type="caution">
    <text evidence="3">The sequence shown here is derived from an EMBL/GenBank/DDBJ whole genome shotgun (WGS) entry which is preliminary data.</text>
</comment>
<evidence type="ECO:0000256" key="2">
    <source>
        <dbReference type="ARBA" id="ARBA00022967"/>
    </source>
</evidence>
<accession>A0A9P5PJH6</accession>
<dbReference type="PANTHER" id="PTHR24221:SF402">
    <property type="entry name" value="IRON-SULFUR CLUSTERS TRANSPORTER ABCB7, MITOCHONDRIAL"/>
    <property type="match status" value="1"/>
</dbReference>